<dbReference type="EMBL" id="CAXAMN010003335">
    <property type="protein sequence ID" value="CAK9003948.1"/>
    <property type="molecule type" value="Genomic_DNA"/>
</dbReference>
<reference evidence="1 2" key="1">
    <citation type="submission" date="2024-02" db="EMBL/GenBank/DDBJ databases">
        <authorList>
            <person name="Chen Y."/>
            <person name="Shah S."/>
            <person name="Dougan E. K."/>
            <person name="Thang M."/>
            <person name="Chan C."/>
        </authorList>
    </citation>
    <scope>NUCLEOTIDE SEQUENCE [LARGE SCALE GENOMIC DNA]</scope>
</reference>
<name>A0ABP0IMY3_9DINO</name>
<comment type="caution">
    <text evidence="1">The sequence shown here is derived from an EMBL/GenBank/DDBJ whole genome shotgun (WGS) entry which is preliminary data.</text>
</comment>
<keyword evidence="2" id="KW-1185">Reference proteome</keyword>
<sequence>MEQCMRQVWAHLDRALLEGKQENPRWSVASCFGTIDPTQYMMSVLGLGQELKLRGCQVHGRLEMSSMPCPLIAKRVRYHAGSPSSKVTFQSVFAAGTSKCDALVGSFGDHDMAALAALGSSEFCPDFLLLDLNLSPKKGRDFEEIFRSNFPGYKQVFLVLKKYSAPESKVHASDERTLFAASCRSVPDLPEPLELAWTKGVRVLNDVLAPKVPSLLQCLLDQKSATWKYEMEAMRQHTGGKRKRDVENEKASSAQDHGDDNGPSHWQTAFKHKWLPSEHPEAVPGLEGLPSQSHLIHVHAAVLARRSAKSDVPLLADATAQNWKSHHVAEGCLPPL</sequence>
<proteinExistence type="predicted"/>
<gene>
    <name evidence="1" type="ORF">CCMP2556_LOCUS7480</name>
</gene>
<protein>
    <submittedName>
        <fullName evidence="1">Uncharacterized protein</fullName>
    </submittedName>
</protein>
<evidence type="ECO:0000313" key="1">
    <source>
        <dbReference type="EMBL" id="CAK9003948.1"/>
    </source>
</evidence>
<dbReference type="Proteomes" id="UP001642484">
    <property type="component" value="Unassembled WGS sequence"/>
</dbReference>
<evidence type="ECO:0000313" key="2">
    <source>
        <dbReference type="Proteomes" id="UP001642484"/>
    </source>
</evidence>
<organism evidence="1 2">
    <name type="scientific">Durusdinium trenchii</name>
    <dbReference type="NCBI Taxonomy" id="1381693"/>
    <lineage>
        <taxon>Eukaryota</taxon>
        <taxon>Sar</taxon>
        <taxon>Alveolata</taxon>
        <taxon>Dinophyceae</taxon>
        <taxon>Suessiales</taxon>
        <taxon>Symbiodiniaceae</taxon>
        <taxon>Durusdinium</taxon>
    </lineage>
</organism>
<accession>A0ABP0IMY3</accession>